<comment type="caution">
    <text evidence="13">The sequence shown here is derived from an EMBL/GenBank/DDBJ whole genome shotgun (WGS) entry which is preliminary data.</text>
</comment>
<keyword evidence="9 11" id="KW-0482">Metalloprotease</keyword>
<dbReference type="EMBL" id="NBTM02000001">
    <property type="protein sequence ID" value="PNL92394.1"/>
    <property type="molecule type" value="Genomic_DNA"/>
</dbReference>
<evidence type="ECO:0000259" key="12">
    <source>
        <dbReference type="SMART" id="SM00228"/>
    </source>
</evidence>
<evidence type="ECO:0000313" key="13">
    <source>
        <dbReference type="EMBL" id="PNL92394.1"/>
    </source>
</evidence>
<feature type="transmembrane region" description="Helical" evidence="11">
    <location>
        <begin position="339"/>
        <end position="361"/>
    </location>
</feature>
<comment type="cofactor">
    <cofactor evidence="1 11">
        <name>Zn(2+)</name>
        <dbReference type="ChEBI" id="CHEBI:29105"/>
    </cofactor>
</comment>
<dbReference type="AlphaFoldDB" id="A0A2J9PPW9"/>
<name>A0A2J9PPW9_9LACT</name>
<evidence type="ECO:0000256" key="5">
    <source>
        <dbReference type="ARBA" id="ARBA00022692"/>
    </source>
</evidence>
<evidence type="ECO:0000256" key="1">
    <source>
        <dbReference type="ARBA" id="ARBA00001947"/>
    </source>
</evidence>
<dbReference type="Pfam" id="PF02163">
    <property type="entry name" value="Peptidase_M50"/>
    <property type="match status" value="1"/>
</dbReference>
<dbReference type="InterPro" id="IPR004387">
    <property type="entry name" value="Pept_M50_Zn"/>
</dbReference>
<evidence type="ECO:0000256" key="11">
    <source>
        <dbReference type="RuleBase" id="RU362031"/>
    </source>
</evidence>
<dbReference type="Proteomes" id="UP000192813">
    <property type="component" value="Unassembled WGS sequence"/>
</dbReference>
<dbReference type="Pfam" id="PF17820">
    <property type="entry name" value="PDZ_6"/>
    <property type="match status" value="1"/>
</dbReference>
<feature type="transmembrane region" description="Helical" evidence="11">
    <location>
        <begin position="394"/>
        <end position="413"/>
    </location>
</feature>
<dbReference type="PANTHER" id="PTHR42837">
    <property type="entry name" value="REGULATOR OF SIGMA-E PROTEASE RSEP"/>
    <property type="match status" value="1"/>
</dbReference>
<dbReference type="EC" id="3.4.24.-" evidence="11"/>
<dbReference type="Gene3D" id="2.30.42.10">
    <property type="match status" value="1"/>
</dbReference>
<evidence type="ECO:0000256" key="7">
    <source>
        <dbReference type="ARBA" id="ARBA00022833"/>
    </source>
</evidence>
<dbReference type="GO" id="GO:0004222">
    <property type="term" value="F:metalloendopeptidase activity"/>
    <property type="evidence" value="ECO:0007669"/>
    <property type="project" value="InterPro"/>
</dbReference>
<dbReference type="NCBIfam" id="TIGR00054">
    <property type="entry name" value="RIP metalloprotease RseP"/>
    <property type="match status" value="1"/>
</dbReference>
<dbReference type="InterPro" id="IPR036034">
    <property type="entry name" value="PDZ_sf"/>
</dbReference>
<feature type="transmembrane region" description="Helical" evidence="11">
    <location>
        <begin position="170"/>
        <end position="194"/>
    </location>
</feature>
<comment type="similarity">
    <text evidence="3 11">Belongs to the peptidase M50B family.</text>
</comment>
<evidence type="ECO:0000256" key="3">
    <source>
        <dbReference type="ARBA" id="ARBA00007931"/>
    </source>
</evidence>
<proteinExistence type="inferred from homology"/>
<dbReference type="InterPro" id="IPR001478">
    <property type="entry name" value="PDZ"/>
</dbReference>
<dbReference type="CDD" id="cd23081">
    <property type="entry name" value="cpPDZ_EcRseP-like"/>
    <property type="match status" value="1"/>
</dbReference>
<evidence type="ECO:0000256" key="10">
    <source>
        <dbReference type="ARBA" id="ARBA00023136"/>
    </source>
</evidence>
<feature type="transmembrane region" description="Helical" evidence="11">
    <location>
        <begin position="296"/>
        <end position="318"/>
    </location>
</feature>
<dbReference type="PANTHER" id="PTHR42837:SF2">
    <property type="entry name" value="MEMBRANE METALLOPROTEASE ARASP2, CHLOROPLASTIC-RELATED"/>
    <property type="match status" value="1"/>
</dbReference>
<feature type="domain" description="PDZ" evidence="12">
    <location>
        <begin position="184"/>
        <end position="259"/>
    </location>
</feature>
<dbReference type="GO" id="GO:0006508">
    <property type="term" value="P:proteolysis"/>
    <property type="evidence" value="ECO:0007669"/>
    <property type="project" value="UniProtKB-KW"/>
</dbReference>
<dbReference type="RefSeq" id="WP_083070200.1">
    <property type="nucleotide sequence ID" value="NZ_JALXKY010000003.1"/>
</dbReference>
<dbReference type="SUPFAM" id="SSF50156">
    <property type="entry name" value="PDZ domain-like"/>
    <property type="match status" value="1"/>
</dbReference>
<dbReference type="GO" id="GO:0016020">
    <property type="term" value="C:membrane"/>
    <property type="evidence" value="ECO:0007669"/>
    <property type="project" value="UniProtKB-SubCell"/>
</dbReference>
<reference evidence="14" key="1">
    <citation type="submission" date="2017-12" db="EMBL/GenBank/DDBJ databases">
        <title>FDA dAtabase for Regulatory Grade micrObial Sequences (FDA-ARGOS): Supporting development and validation of Infectious Disease Dx tests.</title>
        <authorList>
            <person name="Hoffmann M."/>
            <person name="Allard M."/>
            <person name="Evans P."/>
            <person name="Brown E."/>
            <person name="Tallon L."/>
            <person name="Sadzewicz L."/>
            <person name="Sengamalay N."/>
            <person name="Ott S."/>
            <person name="Godinez A."/>
            <person name="Nagaraj S."/>
            <person name="Vavikolanu K."/>
            <person name="Aluvathingal J."/>
            <person name="Nadendla S."/>
            <person name="Sichtig H."/>
        </authorList>
    </citation>
    <scope>NUCLEOTIDE SEQUENCE [LARGE SCALE GENOMIC DNA]</scope>
    <source>
        <strain evidence="14">FDAARGOS_249</strain>
    </source>
</reference>
<evidence type="ECO:0000256" key="4">
    <source>
        <dbReference type="ARBA" id="ARBA00022670"/>
    </source>
</evidence>
<feature type="transmembrane region" description="Helical" evidence="11">
    <location>
        <begin position="6"/>
        <end position="25"/>
    </location>
</feature>
<protein>
    <recommendedName>
        <fullName evidence="11">Zinc metalloprotease</fullName>
        <ecNumber evidence="11">3.4.24.-</ecNumber>
    </recommendedName>
</protein>
<sequence>MTTIIAFIFIFSVIVIVHEFGHYYFAKKAGILVREFSIGMGPKIFHYEAEETTYTLRILPIGGYVRMAGLEEMSDSLTKGMQVVIEQGEDGLVKTISLENEGQNFAGLPLEVWAADLEEDMFIEGIPYGSEEKVRYQVSKTANIVESDGTIVKVAPIERQFQSANIWQRLIVNLAGPMNNFILGVLAFILLAFMQGGVWSNEAEIGAVQEDSAAQAAGLEAGDQILSIDDQPVESFDDMQAIVQSNPDQSLTFTITRDGLEQDISVTPQATETESGETVGLIGAQRSQDNSFMAKITFGFTSAWTMITGIFSIIGSMFKTGFDINNFGGPVYMYQTTSQVVSFGMTGVISWLASLSINLGIVNLLPVPALDGGKIVLNLIELVRGKPLQAKTEGMINIVGAVLVIVLMIAVTWNDIMRMFG</sequence>
<keyword evidence="5 11" id="KW-0812">Transmembrane</keyword>
<keyword evidence="4 13" id="KW-0645">Protease</keyword>
<dbReference type="CDD" id="cd06163">
    <property type="entry name" value="S2P-M50_PDZ_RseP-like"/>
    <property type="match status" value="1"/>
</dbReference>
<keyword evidence="11" id="KW-0479">Metal-binding</keyword>
<comment type="subcellular location">
    <subcellularLocation>
        <location evidence="2">Membrane</location>
        <topology evidence="2">Multi-pass membrane protein</topology>
    </subcellularLocation>
</comment>
<dbReference type="GO" id="GO:0046872">
    <property type="term" value="F:metal ion binding"/>
    <property type="evidence" value="ECO:0007669"/>
    <property type="project" value="UniProtKB-KW"/>
</dbReference>
<keyword evidence="10 11" id="KW-0472">Membrane</keyword>
<evidence type="ECO:0000313" key="14">
    <source>
        <dbReference type="Proteomes" id="UP000192813"/>
    </source>
</evidence>
<evidence type="ECO:0000256" key="8">
    <source>
        <dbReference type="ARBA" id="ARBA00022989"/>
    </source>
</evidence>
<keyword evidence="6 11" id="KW-0378">Hydrolase</keyword>
<dbReference type="InterPro" id="IPR041489">
    <property type="entry name" value="PDZ_6"/>
</dbReference>
<gene>
    <name evidence="13" type="primary">rseP</name>
    <name evidence="13" type="ORF">A6J77_009170</name>
</gene>
<evidence type="ECO:0000256" key="6">
    <source>
        <dbReference type="ARBA" id="ARBA00022801"/>
    </source>
</evidence>
<dbReference type="InterPro" id="IPR008915">
    <property type="entry name" value="Peptidase_M50"/>
</dbReference>
<dbReference type="SMART" id="SM00228">
    <property type="entry name" value="PDZ"/>
    <property type="match status" value="1"/>
</dbReference>
<keyword evidence="7 11" id="KW-0862">Zinc</keyword>
<keyword evidence="8 11" id="KW-1133">Transmembrane helix</keyword>
<accession>A0A2J9PPW9</accession>
<evidence type="ECO:0000256" key="2">
    <source>
        <dbReference type="ARBA" id="ARBA00004141"/>
    </source>
</evidence>
<evidence type="ECO:0000256" key="9">
    <source>
        <dbReference type="ARBA" id="ARBA00023049"/>
    </source>
</evidence>
<organism evidence="13 14">
    <name type="scientific">Aerococcus viridans</name>
    <dbReference type="NCBI Taxonomy" id="1377"/>
    <lineage>
        <taxon>Bacteria</taxon>
        <taxon>Bacillati</taxon>
        <taxon>Bacillota</taxon>
        <taxon>Bacilli</taxon>
        <taxon>Lactobacillales</taxon>
        <taxon>Aerococcaceae</taxon>
        <taxon>Aerococcus</taxon>
    </lineage>
</organism>